<feature type="region of interest" description="Disordered" evidence="1">
    <location>
        <begin position="28"/>
        <end position="53"/>
    </location>
</feature>
<proteinExistence type="predicted"/>
<keyword evidence="3" id="KW-1185">Reference proteome</keyword>
<evidence type="ECO:0000256" key="1">
    <source>
        <dbReference type="SAM" id="MobiDB-lite"/>
    </source>
</evidence>
<dbReference type="EMBL" id="JBGUAW010000008">
    <property type="protein sequence ID" value="MFA9461558.1"/>
    <property type="molecule type" value="Genomic_DNA"/>
</dbReference>
<dbReference type="Proteomes" id="UP001575181">
    <property type="component" value="Unassembled WGS sequence"/>
</dbReference>
<organism evidence="2 3">
    <name type="scientific">Thiohalorhabdus methylotrophus</name>
    <dbReference type="NCBI Taxonomy" id="3242694"/>
    <lineage>
        <taxon>Bacteria</taxon>
        <taxon>Pseudomonadati</taxon>
        <taxon>Pseudomonadota</taxon>
        <taxon>Gammaproteobacteria</taxon>
        <taxon>Thiohalorhabdales</taxon>
        <taxon>Thiohalorhabdaceae</taxon>
        <taxon>Thiohalorhabdus</taxon>
    </lineage>
</organism>
<protein>
    <recommendedName>
        <fullName evidence="4">AMIN domain-containing protein</fullName>
    </recommendedName>
</protein>
<sequence>MRRFLGTYLPALFGGLLLAGCASDSGKMPKIGDAAEPETAKAEERKRGAEGLLKPAEAEPGMLYIRRRNADYTLELLLDTSSVNTAYDIELPARSGAE</sequence>
<evidence type="ECO:0000313" key="3">
    <source>
        <dbReference type="Proteomes" id="UP001575181"/>
    </source>
</evidence>
<feature type="compositionally biased region" description="Basic and acidic residues" evidence="1">
    <location>
        <begin position="38"/>
        <end position="49"/>
    </location>
</feature>
<dbReference type="RefSeq" id="WP_373656346.1">
    <property type="nucleotide sequence ID" value="NZ_JBGUAW010000008.1"/>
</dbReference>
<accession>A0ABV4TYC9</accession>
<comment type="caution">
    <text evidence="2">The sequence shown here is derived from an EMBL/GenBank/DDBJ whole genome shotgun (WGS) entry which is preliminary data.</text>
</comment>
<evidence type="ECO:0008006" key="4">
    <source>
        <dbReference type="Google" id="ProtNLM"/>
    </source>
</evidence>
<evidence type="ECO:0000313" key="2">
    <source>
        <dbReference type="EMBL" id="MFA9461558.1"/>
    </source>
</evidence>
<dbReference type="PROSITE" id="PS51257">
    <property type="entry name" value="PROKAR_LIPOPROTEIN"/>
    <property type="match status" value="1"/>
</dbReference>
<name>A0ABV4TYC9_9GAMM</name>
<reference evidence="2 3" key="1">
    <citation type="submission" date="2024-08" db="EMBL/GenBank/DDBJ databases">
        <title>Whole-genome sequencing of halo(alkali)philic microorganisms from hypersaline lakes.</title>
        <authorList>
            <person name="Sorokin D.Y."/>
            <person name="Merkel A.Y."/>
            <person name="Messina E."/>
            <person name="Yakimov M."/>
        </authorList>
    </citation>
    <scope>NUCLEOTIDE SEQUENCE [LARGE SCALE GENOMIC DNA]</scope>
    <source>
        <strain evidence="2 3">Cl-TMA</strain>
    </source>
</reference>
<gene>
    <name evidence="2" type="ORF">ACERLL_12045</name>
</gene>